<evidence type="ECO:0000313" key="2">
    <source>
        <dbReference type="EMBL" id="OZY86393.1"/>
    </source>
</evidence>
<dbReference type="SMART" id="SM00558">
    <property type="entry name" value="JmjC"/>
    <property type="match status" value="1"/>
</dbReference>
<evidence type="ECO:0000313" key="3">
    <source>
        <dbReference type="Proteomes" id="UP000216101"/>
    </source>
</evidence>
<keyword evidence="3" id="KW-1185">Reference proteome</keyword>
<dbReference type="InterPro" id="IPR041667">
    <property type="entry name" value="Cupin_8"/>
</dbReference>
<dbReference type="EMBL" id="NHNI01000001">
    <property type="protein sequence ID" value="OZY86393.1"/>
    <property type="molecule type" value="Genomic_DNA"/>
</dbReference>
<feature type="domain" description="JmjC" evidence="1">
    <location>
        <begin position="91"/>
        <end position="258"/>
    </location>
</feature>
<dbReference type="PANTHER" id="PTHR12461:SF105">
    <property type="entry name" value="HYPOXIA-INDUCIBLE FACTOR 1-ALPHA INHIBITOR"/>
    <property type="match status" value="1"/>
</dbReference>
<gene>
    <name evidence="2" type="ORF">CBP51_05030</name>
</gene>
<dbReference type="PROSITE" id="PS51184">
    <property type="entry name" value="JMJC"/>
    <property type="match status" value="1"/>
</dbReference>
<reference evidence="3" key="1">
    <citation type="submission" date="2017-05" db="EMBL/GenBank/DDBJ databases">
        <authorList>
            <person name="Barney B.M."/>
        </authorList>
    </citation>
    <scope>NUCLEOTIDE SEQUENCE [LARGE SCALE GENOMIC DNA]</scope>
    <source>
        <strain evidence="3">PSBB022</strain>
    </source>
</reference>
<organism evidence="2 3">
    <name type="scientific">Cellvibrio mixtus</name>
    <dbReference type="NCBI Taxonomy" id="39650"/>
    <lineage>
        <taxon>Bacteria</taxon>
        <taxon>Pseudomonadati</taxon>
        <taxon>Pseudomonadota</taxon>
        <taxon>Gammaproteobacteria</taxon>
        <taxon>Cellvibrionales</taxon>
        <taxon>Cellvibrionaceae</taxon>
        <taxon>Cellvibrio</taxon>
    </lineage>
</organism>
<dbReference type="Pfam" id="PF13621">
    <property type="entry name" value="Cupin_8"/>
    <property type="match status" value="1"/>
</dbReference>
<comment type="caution">
    <text evidence="2">The sequence shown here is derived from an EMBL/GenBank/DDBJ whole genome shotgun (WGS) entry which is preliminary data.</text>
</comment>
<dbReference type="Gene3D" id="2.60.120.650">
    <property type="entry name" value="Cupin"/>
    <property type="match status" value="1"/>
</dbReference>
<dbReference type="RefSeq" id="WP_094984063.1">
    <property type="nucleotide sequence ID" value="NZ_NHNI01000001.1"/>
</dbReference>
<evidence type="ECO:0000259" key="1">
    <source>
        <dbReference type="PROSITE" id="PS51184"/>
    </source>
</evidence>
<name>A0A266Q916_9GAMM</name>
<dbReference type="PANTHER" id="PTHR12461">
    <property type="entry name" value="HYPOXIA-INDUCIBLE FACTOR 1 ALPHA INHIBITOR-RELATED"/>
    <property type="match status" value="1"/>
</dbReference>
<dbReference type="SUPFAM" id="SSF51197">
    <property type="entry name" value="Clavaminate synthase-like"/>
    <property type="match status" value="1"/>
</dbReference>
<sequence>MKIEVLHGFVEGRHLFEEYVKTARPLVIKGYAKDWRAVRDWSASFFKEHFGEEEIVAKKFCGDGVIMRRKYKLSTYMDSLMAYEKSHASGQDAERPDYWHDVPIFETYKDLLAYVDGFDPGILPAFYQHDWHRHVQFFMSSPGSVTRLHFDTLRTHNLFFQITGKKKWTILPSAHEQFCERNRWRWFGVDPEAPDLARFPQYEKASATSILIEPGDLFYIPPGVLHQVRSLDTCISFNIDFHTPDSVLRSFSYLFKGMPQKSCITTPFVFLG</sequence>
<accession>A0A266Q916</accession>
<proteinExistence type="predicted"/>
<dbReference type="AlphaFoldDB" id="A0A266Q916"/>
<dbReference type="Proteomes" id="UP000216101">
    <property type="component" value="Unassembled WGS sequence"/>
</dbReference>
<protein>
    <recommendedName>
        <fullName evidence="1">JmjC domain-containing protein</fullName>
    </recommendedName>
</protein>
<dbReference type="InterPro" id="IPR003347">
    <property type="entry name" value="JmjC_dom"/>
</dbReference>